<dbReference type="SUPFAM" id="SSF53474">
    <property type="entry name" value="alpha/beta-Hydrolases"/>
    <property type="match status" value="1"/>
</dbReference>
<organism evidence="2 3">
    <name type="scientific">Salinimicrobium catena</name>
    <dbReference type="NCBI Taxonomy" id="390640"/>
    <lineage>
        <taxon>Bacteria</taxon>
        <taxon>Pseudomonadati</taxon>
        <taxon>Bacteroidota</taxon>
        <taxon>Flavobacteriia</taxon>
        <taxon>Flavobacteriales</taxon>
        <taxon>Flavobacteriaceae</taxon>
        <taxon>Salinimicrobium</taxon>
    </lineage>
</organism>
<gene>
    <name evidence="2" type="ORF">SAMN04488034_101667</name>
</gene>
<dbReference type="Gene3D" id="3.40.50.1820">
    <property type="entry name" value="alpha/beta hydrolase"/>
    <property type="match status" value="1"/>
</dbReference>
<evidence type="ECO:0000313" key="2">
    <source>
        <dbReference type="EMBL" id="SEE48989.1"/>
    </source>
</evidence>
<dbReference type="OrthoDB" id="252464at2"/>
<protein>
    <submittedName>
        <fullName evidence="2">Pimeloyl-ACP methyl ester carboxylesterase</fullName>
    </submittedName>
</protein>
<accession>A0A1H5J924</accession>
<dbReference type="InterPro" id="IPR000073">
    <property type="entry name" value="AB_hydrolase_1"/>
</dbReference>
<reference evidence="2 3" key="1">
    <citation type="submission" date="2016-10" db="EMBL/GenBank/DDBJ databases">
        <authorList>
            <person name="de Groot N.N."/>
        </authorList>
    </citation>
    <scope>NUCLEOTIDE SEQUENCE [LARGE SCALE GENOMIC DNA]</scope>
    <source>
        <strain evidence="2 3">DSM 23553</strain>
    </source>
</reference>
<dbReference type="InterPro" id="IPR050228">
    <property type="entry name" value="Carboxylesterase_BioH"/>
</dbReference>
<dbReference type="STRING" id="390640.SAMN04488034_101667"/>
<dbReference type="PRINTS" id="PR00111">
    <property type="entry name" value="ABHYDROLASE"/>
</dbReference>
<keyword evidence="3" id="KW-1185">Reference proteome</keyword>
<name>A0A1H5J924_9FLAO</name>
<evidence type="ECO:0000259" key="1">
    <source>
        <dbReference type="Pfam" id="PF00561"/>
    </source>
</evidence>
<dbReference type="Proteomes" id="UP000199448">
    <property type="component" value="Unassembled WGS sequence"/>
</dbReference>
<dbReference type="EMBL" id="FNUG01000001">
    <property type="protein sequence ID" value="SEE48989.1"/>
    <property type="molecule type" value="Genomic_DNA"/>
</dbReference>
<dbReference type="PANTHER" id="PTHR43194">
    <property type="entry name" value="HYDROLASE ALPHA/BETA FOLD FAMILY"/>
    <property type="match status" value="1"/>
</dbReference>
<dbReference type="InterPro" id="IPR029058">
    <property type="entry name" value="AB_hydrolase_fold"/>
</dbReference>
<feature type="domain" description="AB hydrolase-1" evidence="1">
    <location>
        <begin position="22"/>
        <end position="243"/>
    </location>
</feature>
<dbReference type="PANTHER" id="PTHR43194:SF2">
    <property type="entry name" value="PEROXISOMAL MEMBRANE PROTEIN LPX1"/>
    <property type="match status" value="1"/>
</dbReference>
<dbReference type="RefSeq" id="WP_093111675.1">
    <property type="nucleotide sequence ID" value="NZ_FNGG01000001.1"/>
</dbReference>
<dbReference type="Pfam" id="PF00561">
    <property type="entry name" value="Abhydrolase_1"/>
    <property type="match status" value="1"/>
</dbReference>
<proteinExistence type="predicted"/>
<evidence type="ECO:0000313" key="3">
    <source>
        <dbReference type="Proteomes" id="UP000199448"/>
    </source>
</evidence>
<sequence>MKIRYRNKDIHYTSEGTGETAVLLHGFLESKEIWTDFIPEFLKYGRVITIDLPGHGESEVIEEVHTMELMADAVYAVLKEEKVQQANFIGHSMGGYVALAFLEKHPSMMHEFMLLNSTPKEDSREKKTNRERAIEVVKKNKRAFISMAISNLLTPENDKKFVKEVNEIKERAYQFPAEGIIAALKGMKIRTNKEKLLAQFNGTKVIVTGQNDPLIELKAIKSIADKCNCRFFTLPGGHLSYLESRKNFIKLCISSKK</sequence>
<dbReference type="AlphaFoldDB" id="A0A1H5J924"/>